<dbReference type="EMBL" id="GBRH01230467">
    <property type="protein sequence ID" value="JAD67428.1"/>
    <property type="molecule type" value="Transcribed_RNA"/>
</dbReference>
<protein>
    <submittedName>
        <fullName evidence="1">Uncharacterized protein</fullName>
    </submittedName>
</protein>
<proteinExistence type="predicted"/>
<dbReference type="AlphaFoldDB" id="A0A0A9BYY9"/>
<evidence type="ECO:0000313" key="1">
    <source>
        <dbReference type="EMBL" id="JAD67428.1"/>
    </source>
</evidence>
<sequence>MCTCNTNLNHTSNIWHTIESCEFVQHKFPEPV</sequence>
<organism evidence="1">
    <name type="scientific">Arundo donax</name>
    <name type="common">Giant reed</name>
    <name type="synonym">Donax arundinaceus</name>
    <dbReference type="NCBI Taxonomy" id="35708"/>
    <lineage>
        <taxon>Eukaryota</taxon>
        <taxon>Viridiplantae</taxon>
        <taxon>Streptophyta</taxon>
        <taxon>Embryophyta</taxon>
        <taxon>Tracheophyta</taxon>
        <taxon>Spermatophyta</taxon>
        <taxon>Magnoliopsida</taxon>
        <taxon>Liliopsida</taxon>
        <taxon>Poales</taxon>
        <taxon>Poaceae</taxon>
        <taxon>PACMAD clade</taxon>
        <taxon>Arundinoideae</taxon>
        <taxon>Arundineae</taxon>
        <taxon>Arundo</taxon>
    </lineage>
</organism>
<reference evidence="1" key="1">
    <citation type="submission" date="2014-09" db="EMBL/GenBank/DDBJ databases">
        <authorList>
            <person name="Magalhaes I.L.F."/>
            <person name="Oliveira U."/>
            <person name="Santos F.R."/>
            <person name="Vidigal T.H.D.A."/>
            <person name="Brescovit A.D."/>
            <person name="Santos A.J."/>
        </authorList>
    </citation>
    <scope>NUCLEOTIDE SEQUENCE</scope>
    <source>
        <tissue evidence="1">Shoot tissue taken approximately 20 cm above the soil surface</tissue>
    </source>
</reference>
<reference evidence="1" key="2">
    <citation type="journal article" date="2015" name="Data Brief">
        <title>Shoot transcriptome of the giant reed, Arundo donax.</title>
        <authorList>
            <person name="Barrero R.A."/>
            <person name="Guerrero F.D."/>
            <person name="Moolhuijzen P."/>
            <person name="Goolsby J.A."/>
            <person name="Tidwell J."/>
            <person name="Bellgard S.E."/>
            <person name="Bellgard M.I."/>
        </authorList>
    </citation>
    <scope>NUCLEOTIDE SEQUENCE</scope>
    <source>
        <tissue evidence="1">Shoot tissue taken approximately 20 cm above the soil surface</tissue>
    </source>
</reference>
<name>A0A0A9BYY9_ARUDO</name>
<accession>A0A0A9BYY9</accession>